<organism evidence="2 3">
    <name type="scientific">Phytoactinopolyspora halophila</name>
    <dbReference type="NCBI Taxonomy" id="1981511"/>
    <lineage>
        <taxon>Bacteria</taxon>
        <taxon>Bacillati</taxon>
        <taxon>Actinomycetota</taxon>
        <taxon>Actinomycetes</taxon>
        <taxon>Jiangellales</taxon>
        <taxon>Jiangellaceae</taxon>
        <taxon>Phytoactinopolyspora</taxon>
    </lineage>
</organism>
<proteinExistence type="inferred from homology"/>
<accession>A0A329QT16</accession>
<gene>
    <name evidence="2" type="ORF">DPM12_12560</name>
</gene>
<dbReference type="PANTHER" id="PTHR21381">
    <property type="entry name" value="ZGC:162297"/>
    <property type="match status" value="1"/>
</dbReference>
<evidence type="ECO:0000313" key="2">
    <source>
        <dbReference type="EMBL" id="RAW13848.1"/>
    </source>
</evidence>
<dbReference type="EMBL" id="QMIG01000011">
    <property type="protein sequence ID" value="RAW13848.1"/>
    <property type="molecule type" value="Genomic_DNA"/>
</dbReference>
<dbReference type="NCBIfam" id="TIGR00259">
    <property type="entry name" value="thylakoid_BtpA"/>
    <property type="match status" value="1"/>
</dbReference>
<evidence type="ECO:0000256" key="1">
    <source>
        <dbReference type="ARBA" id="ARBA00006007"/>
    </source>
</evidence>
<comment type="similarity">
    <text evidence="1">Belongs to the BtpA family.</text>
</comment>
<dbReference type="AlphaFoldDB" id="A0A329QT16"/>
<dbReference type="Pfam" id="PF03437">
    <property type="entry name" value="BtpA"/>
    <property type="match status" value="1"/>
</dbReference>
<dbReference type="PIRSF" id="PIRSF005956">
    <property type="entry name" value="BtpA"/>
    <property type="match status" value="1"/>
</dbReference>
<dbReference type="InterPro" id="IPR011060">
    <property type="entry name" value="RibuloseP-bd_barrel"/>
</dbReference>
<protein>
    <submittedName>
        <fullName evidence="2">SgcQ protein</fullName>
    </submittedName>
</protein>
<reference evidence="2 3" key="1">
    <citation type="submission" date="2018-06" db="EMBL/GenBank/DDBJ databases">
        <title>Phytoactinopolyspora halophila sp. nov., a novel halophilic actinomycete isolated from a saline soil in China.</title>
        <authorList>
            <person name="Tang S.-K."/>
        </authorList>
    </citation>
    <scope>NUCLEOTIDE SEQUENCE [LARGE SCALE GENOMIC DNA]</scope>
    <source>
        <strain evidence="2 3">YIM 96934</strain>
    </source>
</reference>
<dbReference type="Proteomes" id="UP000250462">
    <property type="component" value="Unassembled WGS sequence"/>
</dbReference>
<keyword evidence="3" id="KW-1185">Reference proteome</keyword>
<dbReference type="PANTHER" id="PTHR21381:SF3">
    <property type="entry name" value="SGC REGION PROTEIN SGCQ-RELATED"/>
    <property type="match status" value="1"/>
</dbReference>
<name>A0A329QT16_9ACTN</name>
<sequence>MLYSNRAKHSEHHGGTNVSWLEETFGVSKPIIGMCHLPALPGDPAYDAREGLAAVIEHARRELSALQAGGVDGIMISNEFSLPYLTKTEPITAITMARVIGEIRDEIRVPFGVNVLWDATASIDVAVATGAGFVREIFTGVYASDFGLWDTNVGATARHRRAVSGDDVRLMFNIVPEGATYLSDRDLADLTRSTVFNARPDAICVSGLTAGAATDDSALSAVKAAAGDTPVVVNTGVRANNAAQALSVADAAVVGTFFKRDGVFENSVDPERVRLLMSEVHRLREEATVEA</sequence>
<dbReference type="SUPFAM" id="SSF51366">
    <property type="entry name" value="Ribulose-phoshate binding barrel"/>
    <property type="match status" value="1"/>
</dbReference>
<evidence type="ECO:0000313" key="3">
    <source>
        <dbReference type="Proteomes" id="UP000250462"/>
    </source>
</evidence>
<comment type="caution">
    <text evidence="2">The sequence shown here is derived from an EMBL/GenBank/DDBJ whole genome shotgun (WGS) entry which is preliminary data.</text>
</comment>
<dbReference type="InterPro" id="IPR005137">
    <property type="entry name" value="BtpA"/>
</dbReference>